<dbReference type="AlphaFoldDB" id="A0A140L0A8"/>
<dbReference type="EMBL" id="LOEE01000070">
    <property type="protein sequence ID" value="KXG73983.1"/>
    <property type="molecule type" value="Genomic_DNA"/>
</dbReference>
<dbReference type="SUPFAM" id="SSF56266">
    <property type="entry name" value="DmpA/ArgJ-like"/>
    <property type="match status" value="1"/>
</dbReference>
<proteinExistence type="inferred from homology"/>
<keyword evidence="2" id="KW-0645">Protease</keyword>
<sequence length="324" mass="33516">MYKNCITDVPGIKVGQASDAKGLTGCTVILCEDGAVCGVEVRGSAPGTRETDLLKPQMLVDRVHGVILAGGSAFGLAAADGMMHYLEEKGIGFDVGVTKVPIVTGAVLFDLYVGDHTIRPNFEMGYKACVDASTQKIKEGNWGAGTGATVGKILGHGQCMKGGIGSASVILDNGVIVGAVVAVNAFGDIRDWETGKIIAGPRDADSGEIIDTCTYMKGRIGTALSFGREHTTIGAVATNAKLSKAEAQKLSQMAMNGLIKVISPSGTTLDGDTVFALSRGHQICDINILGIMAAEAMAIAVNRAVKAAKTVANIPSYSDYFSRG</sequence>
<comment type="similarity">
    <text evidence="1">Belongs to the peptidase S58 family.</text>
</comment>
<organism evidence="2 3">
    <name type="scientific">Thermotalea metallivorans</name>
    <dbReference type="NCBI Taxonomy" id="520762"/>
    <lineage>
        <taxon>Bacteria</taxon>
        <taxon>Bacillati</taxon>
        <taxon>Bacillota</taxon>
        <taxon>Clostridia</taxon>
        <taxon>Peptostreptococcales</taxon>
        <taxon>Thermotaleaceae</taxon>
        <taxon>Thermotalea</taxon>
    </lineage>
</organism>
<keyword evidence="2" id="KW-0031">Aminopeptidase</keyword>
<protein>
    <submittedName>
        <fullName evidence="2">Putative aminopeptidase</fullName>
        <ecNumber evidence="2">3.4.11.-</ecNumber>
    </submittedName>
</protein>
<dbReference type="EC" id="3.4.11.-" evidence="2"/>
<dbReference type="STRING" id="520762.AN619_27400"/>
<name>A0A140L0A8_9FIRM</name>
<dbReference type="InterPro" id="IPR016117">
    <property type="entry name" value="ArgJ-like_dom_sf"/>
</dbReference>
<dbReference type="OrthoDB" id="9808347at2"/>
<comment type="caution">
    <text evidence="2">The sequence shown here is derived from an EMBL/GenBank/DDBJ whole genome shotgun (WGS) entry which is preliminary data.</text>
</comment>
<accession>A0A140L0A8</accession>
<evidence type="ECO:0000313" key="2">
    <source>
        <dbReference type="EMBL" id="KXG73983.1"/>
    </source>
</evidence>
<evidence type="ECO:0000313" key="3">
    <source>
        <dbReference type="Proteomes" id="UP000070456"/>
    </source>
</evidence>
<evidence type="ECO:0000256" key="1">
    <source>
        <dbReference type="ARBA" id="ARBA00007068"/>
    </source>
</evidence>
<keyword evidence="2" id="KW-0378">Hydrolase</keyword>
<dbReference type="RefSeq" id="WP_068557833.1">
    <property type="nucleotide sequence ID" value="NZ_LOEE01000070.1"/>
</dbReference>
<dbReference type="CDD" id="cd02252">
    <property type="entry name" value="nylC_like"/>
    <property type="match status" value="1"/>
</dbReference>
<dbReference type="PANTHER" id="PTHR36512:SF3">
    <property type="entry name" value="BLR5678 PROTEIN"/>
    <property type="match status" value="1"/>
</dbReference>
<dbReference type="PANTHER" id="PTHR36512">
    <property type="entry name" value="D-AMINOPEPTIDASE"/>
    <property type="match status" value="1"/>
</dbReference>
<reference evidence="2 3" key="1">
    <citation type="submission" date="2015-12" db="EMBL/GenBank/DDBJ databases">
        <title>Draft genome sequence of the thermoanaerobe Thermotalea metallivorans, an isolate from the runoff channel of the Great Artesian Basin, Australia.</title>
        <authorList>
            <person name="Patel B.K."/>
        </authorList>
    </citation>
    <scope>NUCLEOTIDE SEQUENCE [LARGE SCALE GENOMIC DNA]</scope>
    <source>
        <strain evidence="2 3">B2-1</strain>
    </source>
</reference>
<keyword evidence="3" id="KW-1185">Reference proteome</keyword>
<gene>
    <name evidence="2" type="ORF">AN619_27400</name>
</gene>
<dbReference type="Proteomes" id="UP000070456">
    <property type="component" value="Unassembled WGS sequence"/>
</dbReference>
<dbReference type="PATRIC" id="fig|520762.4.peg.3023"/>
<dbReference type="InterPro" id="IPR005321">
    <property type="entry name" value="Peptidase_S58_DmpA"/>
</dbReference>
<dbReference type="Gene3D" id="3.60.70.12">
    <property type="entry name" value="L-amino peptidase D-ALA esterase/amidase"/>
    <property type="match status" value="1"/>
</dbReference>
<dbReference type="GO" id="GO:0004177">
    <property type="term" value="F:aminopeptidase activity"/>
    <property type="evidence" value="ECO:0007669"/>
    <property type="project" value="UniProtKB-KW"/>
</dbReference>
<dbReference type="Pfam" id="PF03576">
    <property type="entry name" value="Peptidase_S58"/>
    <property type="match status" value="1"/>
</dbReference>